<gene>
    <name evidence="4" type="ORF">COHA_008680</name>
</gene>
<dbReference type="Proteomes" id="UP001205105">
    <property type="component" value="Unassembled WGS sequence"/>
</dbReference>
<reference evidence="4" key="1">
    <citation type="submission" date="2020-11" db="EMBL/GenBank/DDBJ databases">
        <title>Chlorella ohadii genome sequencing and assembly.</title>
        <authorList>
            <person name="Murik O."/>
            <person name="Treves H."/>
            <person name="Kedem I."/>
            <person name="Shotland Y."/>
            <person name="Kaplan A."/>
        </authorList>
    </citation>
    <scope>NUCLEOTIDE SEQUENCE</scope>
    <source>
        <strain evidence="4">1</strain>
    </source>
</reference>
<dbReference type="Gene3D" id="2.30.39.10">
    <property type="entry name" value="Alpha-1-antitrypsin, domain 1"/>
    <property type="match status" value="1"/>
</dbReference>
<name>A0AAD5DJI5_9CHLO</name>
<dbReference type="Gene3D" id="3.30.497.10">
    <property type="entry name" value="Antithrombin, subunit I, domain 2"/>
    <property type="match status" value="1"/>
</dbReference>
<dbReference type="InterPro" id="IPR042178">
    <property type="entry name" value="Serpin_sf_1"/>
</dbReference>
<evidence type="ECO:0000256" key="1">
    <source>
        <dbReference type="ARBA" id="ARBA00009500"/>
    </source>
</evidence>
<comment type="similarity">
    <text evidence="1 2">Belongs to the serpin family.</text>
</comment>
<dbReference type="Pfam" id="PF00079">
    <property type="entry name" value="Serpin"/>
    <property type="match status" value="1"/>
</dbReference>
<feature type="domain" description="Serpin" evidence="3">
    <location>
        <begin position="2"/>
        <end position="371"/>
    </location>
</feature>
<comment type="caution">
    <text evidence="4">The sequence shown here is derived from an EMBL/GenBank/DDBJ whole genome shotgun (WGS) entry which is preliminary data.</text>
</comment>
<dbReference type="PANTHER" id="PTHR11461">
    <property type="entry name" value="SERINE PROTEASE INHIBITOR, SERPIN"/>
    <property type="match status" value="1"/>
</dbReference>
<evidence type="ECO:0000259" key="3">
    <source>
        <dbReference type="SMART" id="SM00093"/>
    </source>
</evidence>
<evidence type="ECO:0000313" key="4">
    <source>
        <dbReference type="EMBL" id="KAI7837489.1"/>
    </source>
</evidence>
<evidence type="ECO:0000313" key="5">
    <source>
        <dbReference type="Proteomes" id="UP001205105"/>
    </source>
</evidence>
<dbReference type="AlphaFoldDB" id="A0AAD5DJI5"/>
<dbReference type="GO" id="GO:0005615">
    <property type="term" value="C:extracellular space"/>
    <property type="evidence" value="ECO:0007669"/>
    <property type="project" value="InterPro"/>
</dbReference>
<dbReference type="InterPro" id="IPR023796">
    <property type="entry name" value="Serpin_dom"/>
</dbReference>
<keyword evidence="5" id="KW-1185">Reference proteome</keyword>
<dbReference type="SMART" id="SM00093">
    <property type="entry name" value="SERPIN"/>
    <property type="match status" value="1"/>
</dbReference>
<dbReference type="InterPro" id="IPR023795">
    <property type="entry name" value="Serpin_CS"/>
</dbReference>
<dbReference type="GO" id="GO:0004867">
    <property type="term" value="F:serine-type endopeptidase inhibitor activity"/>
    <property type="evidence" value="ECO:0007669"/>
    <property type="project" value="InterPro"/>
</dbReference>
<sequence>MLLNGAEPGSASSEQLRAALFGDLPLNDVNAALGELTDELLQPNEDAGLAISSANSAWIKDTYTWQEAYQAALQSTFNATLEQLTTAQAVNDWVSEATRGKITDVVNDEIVQQAILMLVNAIYFKGQWVNQFDKDATAAGAFTQVNGIDLQTAMMSQKFDQARLQYQVLTGAAMDGIPVDCPAVRLPYNGFTYSAIVAMPAGNISDVTANGEVTLETADGPIPYSEALAACRQAVAASLGPAMAGGDWPAAESPVNLYLPRFEIEYSANLNEALQALNITAPFAAGDLTQMADINGQPATDLQVSDVIHKTYEKVDELGTEAAAVTVIAVGTSAPVETNPPIDLRFDRPFVFDIVHDATGLALFVGDIYRPEEWSG</sequence>
<dbReference type="InterPro" id="IPR036186">
    <property type="entry name" value="Serpin_sf"/>
</dbReference>
<evidence type="ECO:0000256" key="2">
    <source>
        <dbReference type="RuleBase" id="RU000411"/>
    </source>
</evidence>
<accession>A0AAD5DJI5</accession>
<dbReference type="PANTHER" id="PTHR11461:SF211">
    <property type="entry name" value="GH10112P-RELATED"/>
    <property type="match status" value="1"/>
</dbReference>
<organism evidence="4 5">
    <name type="scientific">Chlorella ohadii</name>
    <dbReference type="NCBI Taxonomy" id="2649997"/>
    <lineage>
        <taxon>Eukaryota</taxon>
        <taxon>Viridiplantae</taxon>
        <taxon>Chlorophyta</taxon>
        <taxon>core chlorophytes</taxon>
        <taxon>Trebouxiophyceae</taxon>
        <taxon>Chlorellales</taxon>
        <taxon>Chlorellaceae</taxon>
        <taxon>Chlorella clade</taxon>
        <taxon>Chlorella</taxon>
    </lineage>
</organism>
<dbReference type="InterPro" id="IPR042185">
    <property type="entry name" value="Serpin_sf_2"/>
</dbReference>
<dbReference type="SUPFAM" id="SSF56574">
    <property type="entry name" value="Serpins"/>
    <property type="match status" value="1"/>
</dbReference>
<protein>
    <recommendedName>
        <fullName evidence="3">Serpin domain-containing protein</fullName>
    </recommendedName>
</protein>
<dbReference type="InterPro" id="IPR000215">
    <property type="entry name" value="Serpin_fam"/>
</dbReference>
<dbReference type="EMBL" id="JADXDR010000151">
    <property type="protein sequence ID" value="KAI7837489.1"/>
    <property type="molecule type" value="Genomic_DNA"/>
</dbReference>
<dbReference type="PROSITE" id="PS00284">
    <property type="entry name" value="SERPIN"/>
    <property type="match status" value="1"/>
</dbReference>
<proteinExistence type="inferred from homology"/>